<dbReference type="Proteomes" id="UP000799440">
    <property type="component" value="Unassembled WGS sequence"/>
</dbReference>
<evidence type="ECO:0000313" key="2">
    <source>
        <dbReference type="EMBL" id="KAF2748656.1"/>
    </source>
</evidence>
<sequence length="250" mass="27098">MTCNIYQTPYVEPLPLYSQHDPDAASIHSGPAPSYVSDVPTYTSRRMSQAACSRPPLLPPLSPSQRGPGLPPANYAPGFESRARGAEPDLNTFAIPSWSSTGTGLNSRQYEAVARRRANSQKVYNSAASSSMAAGPSASSSRLASTSPRNGSPNHSSTALDAYPVTPGSSSAPVNPLEDPYLVGEEAARRAQQARVYREMCRREEEAARHDNNSWDFMIVQMATWEERVPSRRANKSSTKSKLLGRLGLK</sequence>
<dbReference type="AlphaFoldDB" id="A0A6A6VFS3"/>
<feature type="region of interest" description="Disordered" evidence="1">
    <location>
        <begin position="124"/>
        <end position="178"/>
    </location>
</feature>
<feature type="region of interest" description="Disordered" evidence="1">
    <location>
        <begin position="46"/>
        <end position="88"/>
    </location>
</feature>
<evidence type="ECO:0000313" key="3">
    <source>
        <dbReference type="Proteomes" id="UP000799440"/>
    </source>
</evidence>
<evidence type="ECO:0000256" key="1">
    <source>
        <dbReference type="SAM" id="MobiDB-lite"/>
    </source>
</evidence>
<gene>
    <name evidence="2" type="ORF">M011DRAFT_476052</name>
</gene>
<dbReference type="EMBL" id="MU006568">
    <property type="protein sequence ID" value="KAF2748656.1"/>
    <property type="molecule type" value="Genomic_DNA"/>
</dbReference>
<proteinExistence type="predicted"/>
<keyword evidence="3" id="KW-1185">Reference proteome</keyword>
<accession>A0A6A6VFS3</accession>
<feature type="compositionally biased region" description="Polar residues" evidence="1">
    <location>
        <begin position="148"/>
        <end position="159"/>
    </location>
</feature>
<reference evidence="2" key="1">
    <citation type="journal article" date="2020" name="Stud. Mycol.">
        <title>101 Dothideomycetes genomes: a test case for predicting lifestyles and emergence of pathogens.</title>
        <authorList>
            <person name="Haridas S."/>
            <person name="Albert R."/>
            <person name="Binder M."/>
            <person name="Bloem J."/>
            <person name="Labutti K."/>
            <person name="Salamov A."/>
            <person name="Andreopoulos B."/>
            <person name="Baker S."/>
            <person name="Barry K."/>
            <person name="Bills G."/>
            <person name="Bluhm B."/>
            <person name="Cannon C."/>
            <person name="Castanera R."/>
            <person name="Culley D."/>
            <person name="Daum C."/>
            <person name="Ezra D."/>
            <person name="Gonzalez J."/>
            <person name="Henrissat B."/>
            <person name="Kuo A."/>
            <person name="Liang C."/>
            <person name="Lipzen A."/>
            <person name="Lutzoni F."/>
            <person name="Magnuson J."/>
            <person name="Mondo S."/>
            <person name="Nolan M."/>
            <person name="Ohm R."/>
            <person name="Pangilinan J."/>
            <person name="Park H.-J."/>
            <person name="Ramirez L."/>
            <person name="Alfaro M."/>
            <person name="Sun H."/>
            <person name="Tritt A."/>
            <person name="Yoshinaga Y."/>
            <person name="Zwiers L.-H."/>
            <person name="Turgeon B."/>
            <person name="Goodwin S."/>
            <person name="Spatafora J."/>
            <person name="Crous P."/>
            <person name="Grigoriev I."/>
        </authorList>
    </citation>
    <scope>NUCLEOTIDE SEQUENCE</scope>
    <source>
        <strain evidence="2">CBS 119925</strain>
    </source>
</reference>
<feature type="region of interest" description="Disordered" evidence="1">
    <location>
        <begin position="229"/>
        <end position="250"/>
    </location>
</feature>
<protein>
    <submittedName>
        <fullName evidence="2">Uncharacterized protein</fullName>
    </submittedName>
</protein>
<dbReference type="OrthoDB" id="4203030at2759"/>
<organism evidence="2 3">
    <name type="scientific">Sporormia fimetaria CBS 119925</name>
    <dbReference type="NCBI Taxonomy" id="1340428"/>
    <lineage>
        <taxon>Eukaryota</taxon>
        <taxon>Fungi</taxon>
        <taxon>Dikarya</taxon>
        <taxon>Ascomycota</taxon>
        <taxon>Pezizomycotina</taxon>
        <taxon>Dothideomycetes</taxon>
        <taxon>Pleosporomycetidae</taxon>
        <taxon>Pleosporales</taxon>
        <taxon>Sporormiaceae</taxon>
        <taxon>Sporormia</taxon>
    </lineage>
</organism>
<name>A0A6A6VFS3_9PLEO</name>
<feature type="compositionally biased region" description="Low complexity" evidence="1">
    <location>
        <begin position="126"/>
        <end position="147"/>
    </location>
</feature>